<name>A0A071M2Y7_9BURK</name>
<dbReference type="EMBL" id="JJOA01000076">
    <property type="protein sequence ID" value="KEA55057.1"/>
    <property type="molecule type" value="Genomic_DNA"/>
</dbReference>
<gene>
    <name evidence="2" type="ORF">DT99_35695</name>
</gene>
<protein>
    <submittedName>
        <fullName evidence="2">Uncharacterized protein</fullName>
    </submittedName>
</protein>
<evidence type="ECO:0000313" key="2">
    <source>
        <dbReference type="EMBL" id="KEA55057.1"/>
    </source>
</evidence>
<evidence type="ECO:0000256" key="1">
    <source>
        <dbReference type="SAM" id="MobiDB-lite"/>
    </source>
</evidence>
<dbReference type="AlphaFoldDB" id="A0A071M2Y7"/>
<feature type="compositionally biased region" description="Low complexity" evidence="1">
    <location>
        <begin position="93"/>
        <end position="105"/>
    </location>
</feature>
<feature type="region of interest" description="Disordered" evidence="1">
    <location>
        <begin position="126"/>
        <end position="149"/>
    </location>
</feature>
<dbReference type="Gene3D" id="3.40.190.10">
    <property type="entry name" value="Periplasmic binding protein-like II"/>
    <property type="match status" value="2"/>
</dbReference>
<proteinExistence type="predicted"/>
<organism evidence="2">
    <name type="scientific">Burkholderia cenocepacia</name>
    <dbReference type="NCBI Taxonomy" id="95486"/>
    <lineage>
        <taxon>Bacteria</taxon>
        <taxon>Pseudomonadati</taxon>
        <taxon>Pseudomonadota</taxon>
        <taxon>Betaproteobacteria</taxon>
        <taxon>Burkholderiales</taxon>
        <taxon>Burkholderiaceae</taxon>
        <taxon>Burkholderia</taxon>
        <taxon>Burkholderia cepacia complex</taxon>
    </lineage>
</organism>
<reference evidence="2" key="1">
    <citation type="submission" date="2014-04" db="EMBL/GenBank/DDBJ databases">
        <title>In planta biocontrol of soil-borne Fusarium wilt of banana through a plant endophytic bacterium, Burkholderia cenocepacia 869T2.</title>
        <authorList>
            <person name="Ho Y.-N."/>
            <person name="Chiang H.-M."/>
            <person name="Chao C.-P."/>
            <person name="Su C.-C."/>
            <person name="Hsu H.-F."/>
            <person name="Guo C.-T."/>
            <person name="Hsieh J.-L."/>
            <person name="Huang C.-C."/>
        </authorList>
    </citation>
    <scope>NUCLEOTIDE SEQUENCE [LARGE SCALE GENOMIC DNA]</scope>
    <source>
        <strain evidence="2">869T2</strain>
    </source>
</reference>
<accession>A0A071M2Y7</accession>
<feature type="compositionally biased region" description="Low complexity" evidence="1">
    <location>
        <begin position="126"/>
        <end position="138"/>
    </location>
</feature>
<comment type="caution">
    <text evidence="2">The sequence shown here is derived from an EMBL/GenBank/DDBJ whole genome shotgun (WGS) entry which is preliminary data.</text>
</comment>
<dbReference type="SUPFAM" id="SSF53850">
    <property type="entry name" value="Periplasmic binding protein-like II"/>
    <property type="match status" value="1"/>
</dbReference>
<sequence>MIHLDAALKWINLRQDPKVDAGIPNAAFYATANKAARQYVKPAVARDPLVYPADEVPGRMTRLKPMPHEIRRLRNRLWARLKTGRGRHRTVPAAACAAGTPASKAQPAAVEAARASYLVARARSAANAASTNRITSSSDDVHTASTASA</sequence>
<feature type="region of interest" description="Disordered" evidence="1">
    <location>
        <begin position="83"/>
        <end position="105"/>
    </location>
</feature>